<reference evidence="4" key="1">
    <citation type="journal article" date="2023" name="bioRxiv">
        <title>Complete genome of the Medicago anthracnose fungus, Colletotrichum destructivum, reveals a mini-chromosome-like region within a core chromosome.</title>
        <authorList>
            <person name="Lapalu N."/>
            <person name="Simon A."/>
            <person name="Lu A."/>
            <person name="Plaumann P.-L."/>
            <person name="Amselem J."/>
            <person name="Pigne S."/>
            <person name="Auger A."/>
            <person name="Koch C."/>
            <person name="Dallery J.-F."/>
            <person name="O'Connell R.J."/>
        </authorList>
    </citation>
    <scope>NUCLEOTIDE SEQUENCE [LARGE SCALE GENOMIC DNA]</scope>
    <source>
        <strain evidence="4">CBS 520.97</strain>
    </source>
</reference>
<dbReference type="KEGG" id="cdet:87945596"/>
<accession>A0AAX4IL71</accession>
<evidence type="ECO:0000313" key="4">
    <source>
        <dbReference type="Proteomes" id="UP001322277"/>
    </source>
</evidence>
<evidence type="ECO:0000259" key="1">
    <source>
        <dbReference type="Pfam" id="PF06985"/>
    </source>
</evidence>
<proteinExistence type="predicted"/>
<protein>
    <submittedName>
        <fullName evidence="3">Heterokaryon incompatibility</fullName>
    </submittedName>
</protein>
<feature type="domain" description="Heterokaryon incompatibility" evidence="1">
    <location>
        <begin position="22"/>
        <end position="108"/>
    </location>
</feature>
<name>A0AAX4IL71_9PEZI</name>
<dbReference type="GeneID" id="87945596"/>
<feature type="domain" description="DUF8212" evidence="2">
    <location>
        <begin position="224"/>
        <end position="251"/>
    </location>
</feature>
<dbReference type="Pfam" id="PF06985">
    <property type="entry name" value="HET"/>
    <property type="match status" value="1"/>
</dbReference>
<evidence type="ECO:0000259" key="2">
    <source>
        <dbReference type="Pfam" id="PF26640"/>
    </source>
</evidence>
<gene>
    <name evidence="3" type="ORF">CDEST_09093</name>
</gene>
<sequence>MRLLNTSTLTLTEFVGEQVPQYAILSHTWSDGEVLFQDLQEGGSPSTTKAGWSKVLAACRLAQGQSYSWIWIDTCCIDKSSSSELSEAINSMFKWYRDAKICFAYLADVPYSEPGTDECAAALAGSRWFTRGWTLQELLAPSSLDFYSSEWRRIASRPFLADGIQRTTGIDAAYLSGYSLKNASVAARMSWASGRETTRIEDMAYCLLGIFDVNLPLIYGEGKKAFRRLQEAILRQIDDQSLFAWGPIDEGNSSGVLDNRAYPLLAEDPSWFRGSGDIVPFRPRGIETRLHVAHDGVTITSPLWKRNPSSWIKRPSSVYLAPLQCQKKNNVLNSIAIRLCSLADGDEGEGGVGNSPVPCYRFSLLLLTVPMTAWKKESLLSTFLYFDSRERLRAGGVMDRQGCVIRMLPRETQTRELFSPDLGRLETRTIIPFTKRLVRSYGLGVPIVIRLASSLRRDLALVLQFQYMSMTNGDGDAISFPPVPGWMINRVVVIPSGSTIKDIAILCQEESEQWTPEFVRRVSGGKWDGQRVGDMSSPESIQNSGLETFTRYRVRVSNEDVHGPLLFLVDVEDLEGENRSLEVHHGGSYVLARKSGI</sequence>
<dbReference type="EMBL" id="CP137309">
    <property type="protein sequence ID" value="WQF84079.1"/>
    <property type="molecule type" value="Genomic_DNA"/>
</dbReference>
<keyword evidence="4" id="KW-1185">Reference proteome</keyword>
<dbReference type="InterPro" id="IPR010730">
    <property type="entry name" value="HET"/>
</dbReference>
<dbReference type="PANTHER" id="PTHR10622">
    <property type="entry name" value="HET DOMAIN-CONTAINING PROTEIN"/>
    <property type="match status" value="1"/>
</dbReference>
<dbReference type="RefSeq" id="XP_062781303.1">
    <property type="nucleotide sequence ID" value="XM_062925252.1"/>
</dbReference>
<dbReference type="Proteomes" id="UP001322277">
    <property type="component" value="Chromosome 5"/>
</dbReference>
<dbReference type="AlphaFoldDB" id="A0AAX4IL71"/>
<organism evidence="3 4">
    <name type="scientific">Colletotrichum destructivum</name>
    <dbReference type="NCBI Taxonomy" id="34406"/>
    <lineage>
        <taxon>Eukaryota</taxon>
        <taxon>Fungi</taxon>
        <taxon>Dikarya</taxon>
        <taxon>Ascomycota</taxon>
        <taxon>Pezizomycotina</taxon>
        <taxon>Sordariomycetes</taxon>
        <taxon>Hypocreomycetidae</taxon>
        <taxon>Glomerellales</taxon>
        <taxon>Glomerellaceae</taxon>
        <taxon>Colletotrichum</taxon>
        <taxon>Colletotrichum destructivum species complex</taxon>
    </lineage>
</organism>
<evidence type="ECO:0000313" key="3">
    <source>
        <dbReference type="EMBL" id="WQF84079.1"/>
    </source>
</evidence>
<dbReference type="Pfam" id="PF26640">
    <property type="entry name" value="DUF8212"/>
    <property type="match status" value="1"/>
</dbReference>
<dbReference type="PANTHER" id="PTHR10622:SF10">
    <property type="entry name" value="HET DOMAIN-CONTAINING PROTEIN"/>
    <property type="match status" value="1"/>
</dbReference>
<dbReference type="InterPro" id="IPR058525">
    <property type="entry name" value="DUF8212"/>
</dbReference>